<dbReference type="InterPro" id="IPR017907">
    <property type="entry name" value="Znf_RING_CS"/>
</dbReference>
<dbReference type="OrthoDB" id="302966at2759"/>
<organism evidence="9 10">
    <name type="scientific">Dacryopinax primogenitus (strain DJM 731)</name>
    <name type="common">Brown rot fungus</name>
    <dbReference type="NCBI Taxonomy" id="1858805"/>
    <lineage>
        <taxon>Eukaryota</taxon>
        <taxon>Fungi</taxon>
        <taxon>Dikarya</taxon>
        <taxon>Basidiomycota</taxon>
        <taxon>Agaricomycotina</taxon>
        <taxon>Dacrymycetes</taxon>
        <taxon>Dacrymycetales</taxon>
        <taxon>Dacrymycetaceae</taxon>
        <taxon>Dacryopinax</taxon>
    </lineage>
</organism>
<gene>
    <name evidence="9" type="ORF">DACRYDRAFT_94404</name>
</gene>
<comment type="subcellular location">
    <subcellularLocation>
        <location evidence="1">Cytoplasm</location>
    </subcellularLocation>
</comment>
<dbReference type="Gene3D" id="3.30.40.10">
    <property type="entry name" value="Zinc/RING finger domain, C3HC4 (zinc finger)"/>
    <property type="match status" value="1"/>
</dbReference>
<keyword evidence="5" id="KW-0862">Zinc</keyword>
<accession>M5GDR4</accession>
<dbReference type="Pfam" id="PF00097">
    <property type="entry name" value="zf-C3HC4"/>
    <property type="match status" value="1"/>
</dbReference>
<dbReference type="EMBL" id="JH795861">
    <property type="protein sequence ID" value="EJU02633.1"/>
    <property type="molecule type" value="Genomic_DNA"/>
</dbReference>
<dbReference type="PANTHER" id="PTHR12983">
    <property type="entry name" value="RING FINGER 10 FAMILY MEMBER"/>
    <property type="match status" value="1"/>
</dbReference>
<dbReference type="InterPro" id="IPR018957">
    <property type="entry name" value="Znf_C3HC4_RING-type"/>
</dbReference>
<dbReference type="OMA" id="PRWKKCP"/>
<dbReference type="CDD" id="cd16536">
    <property type="entry name" value="RING-HC_RNF10"/>
    <property type="match status" value="1"/>
</dbReference>
<proteinExistence type="predicted"/>
<dbReference type="STRING" id="1858805.M5GDR4"/>
<dbReference type="RefSeq" id="XP_040629527.1">
    <property type="nucleotide sequence ID" value="XM_040777220.1"/>
</dbReference>
<feature type="compositionally biased region" description="Low complexity" evidence="7">
    <location>
        <begin position="611"/>
        <end position="633"/>
    </location>
</feature>
<dbReference type="SUPFAM" id="SSF57850">
    <property type="entry name" value="RING/U-box"/>
    <property type="match status" value="1"/>
</dbReference>
<evidence type="ECO:0000259" key="8">
    <source>
        <dbReference type="PROSITE" id="PS50089"/>
    </source>
</evidence>
<name>M5GDR4_DACPD</name>
<dbReference type="HOGENOM" id="CLU_011811_1_1_1"/>
<dbReference type="AlphaFoldDB" id="M5GDR4"/>
<dbReference type="PANTHER" id="PTHR12983:SF9">
    <property type="entry name" value="E3 UBIQUITIN-PROTEIN LIGASE RNF10"/>
    <property type="match status" value="1"/>
</dbReference>
<evidence type="ECO:0000256" key="3">
    <source>
        <dbReference type="ARBA" id="ARBA00022723"/>
    </source>
</evidence>
<evidence type="ECO:0000256" key="4">
    <source>
        <dbReference type="ARBA" id="ARBA00022771"/>
    </source>
</evidence>
<feature type="region of interest" description="Disordered" evidence="7">
    <location>
        <begin position="503"/>
        <end position="657"/>
    </location>
</feature>
<feature type="compositionally biased region" description="Low complexity" evidence="7">
    <location>
        <begin position="187"/>
        <end position="197"/>
    </location>
</feature>
<evidence type="ECO:0000256" key="5">
    <source>
        <dbReference type="ARBA" id="ARBA00022833"/>
    </source>
</evidence>
<reference evidence="9 10" key="1">
    <citation type="journal article" date="2012" name="Science">
        <title>The Paleozoic origin of enzymatic lignin decomposition reconstructed from 31 fungal genomes.</title>
        <authorList>
            <person name="Floudas D."/>
            <person name="Binder M."/>
            <person name="Riley R."/>
            <person name="Barry K."/>
            <person name="Blanchette R.A."/>
            <person name="Henrissat B."/>
            <person name="Martinez A.T."/>
            <person name="Otillar R."/>
            <person name="Spatafora J.W."/>
            <person name="Yadav J.S."/>
            <person name="Aerts A."/>
            <person name="Benoit I."/>
            <person name="Boyd A."/>
            <person name="Carlson A."/>
            <person name="Copeland A."/>
            <person name="Coutinho P.M."/>
            <person name="de Vries R.P."/>
            <person name="Ferreira P."/>
            <person name="Findley K."/>
            <person name="Foster B."/>
            <person name="Gaskell J."/>
            <person name="Glotzer D."/>
            <person name="Gorecki P."/>
            <person name="Heitman J."/>
            <person name="Hesse C."/>
            <person name="Hori C."/>
            <person name="Igarashi K."/>
            <person name="Jurgens J.A."/>
            <person name="Kallen N."/>
            <person name="Kersten P."/>
            <person name="Kohler A."/>
            <person name="Kuees U."/>
            <person name="Kumar T.K.A."/>
            <person name="Kuo A."/>
            <person name="LaButti K."/>
            <person name="Larrondo L.F."/>
            <person name="Lindquist E."/>
            <person name="Ling A."/>
            <person name="Lombard V."/>
            <person name="Lucas S."/>
            <person name="Lundell T."/>
            <person name="Martin R."/>
            <person name="McLaughlin D.J."/>
            <person name="Morgenstern I."/>
            <person name="Morin E."/>
            <person name="Murat C."/>
            <person name="Nagy L.G."/>
            <person name="Nolan M."/>
            <person name="Ohm R.A."/>
            <person name="Patyshakuliyeva A."/>
            <person name="Rokas A."/>
            <person name="Ruiz-Duenas F.J."/>
            <person name="Sabat G."/>
            <person name="Salamov A."/>
            <person name="Samejima M."/>
            <person name="Schmutz J."/>
            <person name="Slot J.C."/>
            <person name="St John F."/>
            <person name="Stenlid J."/>
            <person name="Sun H."/>
            <person name="Sun S."/>
            <person name="Syed K."/>
            <person name="Tsang A."/>
            <person name="Wiebenga A."/>
            <person name="Young D."/>
            <person name="Pisabarro A."/>
            <person name="Eastwood D.C."/>
            <person name="Martin F."/>
            <person name="Cullen D."/>
            <person name="Grigoriev I.V."/>
            <person name="Hibbett D.S."/>
        </authorList>
    </citation>
    <scope>NUCLEOTIDE SEQUENCE [LARGE SCALE GENOMIC DNA]</scope>
    <source>
        <strain evidence="9 10">DJM-731 SS1</strain>
    </source>
</reference>
<keyword evidence="3" id="KW-0479">Metal-binding</keyword>
<dbReference type="InterPro" id="IPR013083">
    <property type="entry name" value="Znf_RING/FYVE/PHD"/>
</dbReference>
<feature type="region of interest" description="Disordered" evidence="7">
    <location>
        <begin position="313"/>
        <end position="404"/>
    </location>
</feature>
<dbReference type="InterPro" id="IPR039739">
    <property type="entry name" value="MAG2/RNF10"/>
</dbReference>
<feature type="region of interest" description="Disordered" evidence="7">
    <location>
        <begin position="187"/>
        <end position="209"/>
    </location>
</feature>
<feature type="compositionally biased region" description="Basic and acidic residues" evidence="7">
    <location>
        <begin position="198"/>
        <end position="207"/>
    </location>
</feature>
<dbReference type="InterPro" id="IPR001841">
    <property type="entry name" value="Znf_RING"/>
</dbReference>
<feature type="domain" description="RING-type" evidence="8">
    <location>
        <begin position="122"/>
        <end position="164"/>
    </location>
</feature>
<evidence type="ECO:0000256" key="1">
    <source>
        <dbReference type="ARBA" id="ARBA00004496"/>
    </source>
</evidence>
<feature type="compositionally biased region" description="Basic and acidic residues" evidence="7">
    <location>
        <begin position="506"/>
        <end position="532"/>
    </location>
</feature>
<keyword evidence="2" id="KW-0963">Cytoplasm</keyword>
<dbReference type="GO" id="GO:0005737">
    <property type="term" value="C:cytoplasm"/>
    <property type="evidence" value="ECO:0007669"/>
    <property type="project" value="UniProtKB-SubCell"/>
</dbReference>
<evidence type="ECO:0000313" key="9">
    <source>
        <dbReference type="EMBL" id="EJU02633.1"/>
    </source>
</evidence>
<feature type="region of interest" description="Disordered" evidence="7">
    <location>
        <begin position="678"/>
        <end position="725"/>
    </location>
</feature>
<dbReference type="GO" id="GO:0008270">
    <property type="term" value="F:zinc ion binding"/>
    <property type="evidence" value="ECO:0007669"/>
    <property type="project" value="UniProtKB-KW"/>
</dbReference>
<dbReference type="SMART" id="SM00184">
    <property type="entry name" value="RING"/>
    <property type="match status" value="1"/>
</dbReference>
<dbReference type="GO" id="GO:0000976">
    <property type="term" value="F:transcription cis-regulatory region binding"/>
    <property type="evidence" value="ECO:0007669"/>
    <property type="project" value="TreeGrafter"/>
</dbReference>
<feature type="compositionally biased region" description="Basic and acidic residues" evidence="7">
    <location>
        <begin position="634"/>
        <end position="643"/>
    </location>
</feature>
<feature type="compositionally biased region" description="Basic and acidic residues" evidence="7">
    <location>
        <begin position="543"/>
        <end position="562"/>
    </location>
</feature>
<sequence>MSLKPLHMANLPPAAIGSTTGPGHGSGQASKASLNHLLNFSLPPREPVVQHRPRRARRVDQSTAVWNKERFVNAQHHFVLRPNGDYSVHFADPDIFFQWPDILQVIVPPPSTVQHKPSELRCPICLSPPVAPRITKCGHVYCYPCILHYLDTSAPHKWARCPICFDSIYEKALKPVLFLPSLPNPQASGGSASADATSSRDDVREGEGEGEVLGLGSLRFRLMAKHPDTTLVLPRSASWPGLVNELESPFWFLPDVLTFSRFMLSTPAHLHASAKRDLLELAFELATLEALHDDLGAVYAKRAQEHIAEWEEHVDEMDLEDGGAREREKKERELEGWRGREKKRERERLRALEKERERASAPDLGAPLPGPEDFLASLSPGPGTPSPSPFPGTQQRGKPAPSAPSPTYYYYQAANGAAVFLHPLDIRILRSVYGSYERFPDEVVVGVEASEEGRVTPALRKTHKYLSHLPEGQDITFLEADLSTLCTPAQLAPFADLLHKRRERRREREEREERARRRAEREREAEMEREVALRQGGWGRNAGRGERQWEDWSDPQEGRDEPAAGSSPESESVNIEPPPAGAGAGAGAGGLSTSVPAAGTSPGVWGTRTFASAALANAAPRPRARPTSYPRSSGHGDRNRERERDEEEEAEREWEREREMDVAWLELESRALEERRATGGGGISGAGAGGAGAATGGAGGGGGGKGRKRKGQKLVILGGSGRGRA</sequence>
<protein>
    <recommendedName>
        <fullName evidence="8">RING-type domain-containing protein</fullName>
    </recommendedName>
</protein>
<dbReference type="PROSITE" id="PS00518">
    <property type="entry name" value="ZF_RING_1"/>
    <property type="match status" value="1"/>
</dbReference>
<evidence type="ECO:0000256" key="7">
    <source>
        <dbReference type="SAM" id="MobiDB-lite"/>
    </source>
</evidence>
<feature type="compositionally biased region" description="Gly residues" evidence="7">
    <location>
        <begin position="678"/>
        <end position="704"/>
    </location>
</feature>
<keyword evidence="10" id="KW-1185">Reference proteome</keyword>
<dbReference type="GO" id="GO:0045944">
    <property type="term" value="P:positive regulation of transcription by RNA polymerase II"/>
    <property type="evidence" value="ECO:0007669"/>
    <property type="project" value="TreeGrafter"/>
</dbReference>
<dbReference type="Proteomes" id="UP000030653">
    <property type="component" value="Unassembled WGS sequence"/>
</dbReference>
<evidence type="ECO:0000256" key="2">
    <source>
        <dbReference type="ARBA" id="ARBA00022490"/>
    </source>
</evidence>
<evidence type="ECO:0000313" key="10">
    <source>
        <dbReference type="Proteomes" id="UP000030653"/>
    </source>
</evidence>
<feature type="compositionally biased region" description="Basic and acidic residues" evidence="7">
    <location>
        <begin position="322"/>
        <end position="360"/>
    </location>
</feature>
<feature type="compositionally biased region" description="Low complexity" evidence="7">
    <location>
        <begin position="563"/>
        <end position="572"/>
    </location>
</feature>
<dbReference type="GeneID" id="63692282"/>
<keyword evidence="4 6" id="KW-0863">Zinc-finger</keyword>
<dbReference type="PROSITE" id="PS50089">
    <property type="entry name" value="ZF_RING_2"/>
    <property type="match status" value="1"/>
</dbReference>
<evidence type="ECO:0000256" key="6">
    <source>
        <dbReference type="PROSITE-ProRule" id="PRU00175"/>
    </source>
</evidence>